<dbReference type="EMBL" id="BCMY01000017">
    <property type="protein sequence ID" value="GAQ45752.1"/>
    <property type="molecule type" value="Genomic_DNA"/>
</dbReference>
<dbReference type="SUPFAM" id="SSF56176">
    <property type="entry name" value="FAD-binding/transporter-associated domain-like"/>
    <property type="match status" value="1"/>
</dbReference>
<dbReference type="VEuPathDB" id="FungiDB:An13g01120"/>
<dbReference type="Proteomes" id="UP000068243">
    <property type="component" value="Unassembled WGS sequence"/>
</dbReference>
<dbReference type="InterPro" id="IPR020843">
    <property type="entry name" value="ER"/>
</dbReference>
<dbReference type="InterPro" id="IPR016169">
    <property type="entry name" value="FAD-bd_PCMH_sub2"/>
</dbReference>
<evidence type="ECO:0000313" key="4">
    <source>
        <dbReference type="EMBL" id="GAQ45752.1"/>
    </source>
</evidence>
<dbReference type="InterPro" id="IPR013149">
    <property type="entry name" value="ADH-like_C"/>
</dbReference>
<dbReference type="PANTHER" id="PTHR43205:SF19">
    <property type="entry name" value="ENOYL REDUCTASE (ER) DOMAIN-CONTAINING PROTEIN"/>
    <property type="match status" value="1"/>
</dbReference>
<dbReference type="InterPro" id="IPR036291">
    <property type="entry name" value="NAD(P)-bd_dom_sf"/>
</dbReference>
<evidence type="ECO:0000256" key="1">
    <source>
        <dbReference type="ARBA" id="ARBA00005466"/>
    </source>
</evidence>
<dbReference type="InterPro" id="IPR006094">
    <property type="entry name" value="Oxid_FAD_bind_N"/>
</dbReference>
<proteinExistence type="inferred from homology"/>
<feature type="domain" description="FAD-binding PCMH-type" evidence="3">
    <location>
        <begin position="28"/>
        <end position="199"/>
    </location>
</feature>
<dbReference type="InterPro" id="IPR012951">
    <property type="entry name" value="BBE"/>
</dbReference>
<dbReference type="Gene3D" id="3.30.465.10">
    <property type="match status" value="1"/>
</dbReference>
<dbReference type="PROSITE" id="PS51387">
    <property type="entry name" value="FAD_PCMH"/>
    <property type="match status" value="1"/>
</dbReference>
<dbReference type="PROSITE" id="PS00862">
    <property type="entry name" value="OX2_COVAL_FAD"/>
    <property type="match status" value="1"/>
</dbReference>
<comment type="similarity">
    <text evidence="1">Belongs to the oxygen-dependent FAD-linked oxidoreductase family.</text>
</comment>
<dbReference type="Gene3D" id="3.30.43.10">
    <property type="entry name" value="Uridine Diphospho-n-acetylenolpyruvylglucosamine Reductase, domain 2"/>
    <property type="match status" value="1"/>
</dbReference>
<sequence>MHIIWRDTAEEADYEAARLRGIFTKDIPPYYPLAIVHARTTNDVIKTINLAKQKNCQVAVRAGGHSHPVWSLHPNSILLDLGYWKELDIDNETKIVRATPAVTSGDISKYLNKRGLFFTAAHHPDVGLGGYMLQGGSGWNYRRLGWACESLEAVEVVTANGKLLLCNRLQNQELYWAARGAGPAFPGVVTNFYLQASPFHAEGVRSSGYVYPSHRYREIFTWAQSMVSKTSPDIDILLRAMHSESDDDICLTVQFFAMEKSCSDAEQALRIVDEARPSGAISEWFCEKDSLKSQFAAIKKSSPPGYYYVTDNVLLNNDCDAISVLQEAFLTLPQSKSWAGWTPRYPSSDHEVAGMAKGIQANHYFVIHLICEDAVSAKQYKQRLQDIMQRIRPSIVGHYLGDSDLNQDPKWYWGEENSKRLMIIRHHWDPDGLFAATHNGPMATDLPFLHGPNATFALIEADSGAPQNGEVLIKTLYFSNDPSQRGWIDANTEKERLYVPQLPEGEPMRAFAIAEIVETKADTLRKGDVVRAWTRWSEYAVVDAQLCTKLPRLPSELSVTHHLGALGITGLTAYFGINDIAQATKDDIVVVSGAAGATGSMVVQLAKKVIGCKIVIGIAGSDSKCRWVESLGADICLNYRSPTFAQNLVKETPDFVNVYFDNVGGDILDLMLTRMARFGRIAACGAIANYNKSDNDSIGIKNWFEIVSMTVTIKGFRVMDYAACFEQALQVLLKALEDGKLKIDSEVEQVIEGRFEDIPGIWMKLFTGANQGKLITKF</sequence>
<dbReference type="Pfam" id="PF01565">
    <property type="entry name" value="FAD_binding_4"/>
    <property type="match status" value="1"/>
</dbReference>
<evidence type="ECO:0000256" key="2">
    <source>
        <dbReference type="ARBA" id="ARBA00023002"/>
    </source>
</evidence>
<dbReference type="VEuPathDB" id="FungiDB:M747DRAFT_339968"/>
<dbReference type="SUPFAM" id="SSF50129">
    <property type="entry name" value="GroES-like"/>
    <property type="match status" value="1"/>
</dbReference>
<dbReference type="OrthoDB" id="415825at2759"/>
<dbReference type="InterPro" id="IPR016167">
    <property type="entry name" value="FAD-bd_PCMH_sub1"/>
</dbReference>
<dbReference type="PANTHER" id="PTHR43205">
    <property type="entry name" value="PROSTAGLANDIN REDUCTASE"/>
    <property type="match status" value="1"/>
</dbReference>
<keyword evidence="2" id="KW-0560">Oxidoreductase</keyword>
<dbReference type="InterPro" id="IPR036318">
    <property type="entry name" value="FAD-bd_PCMH-like_sf"/>
</dbReference>
<dbReference type="CDD" id="cd05288">
    <property type="entry name" value="PGDH"/>
    <property type="match status" value="1"/>
</dbReference>
<dbReference type="InterPro" id="IPR041694">
    <property type="entry name" value="ADH_N_2"/>
</dbReference>
<dbReference type="SUPFAM" id="SSF51735">
    <property type="entry name" value="NAD(P)-binding Rossmann-fold domains"/>
    <property type="match status" value="1"/>
</dbReference>
<dbReference type="Pfam" id="PF16884">
    <property type="entry name" value="ADH_N_2"/>
    <property type="match status" value="1"/>
</dbReference>
<organism evidence="4 5">
    <name type="scientific">Aspergillus niger</name>
    <dbReference type="NCBI Taxonomy" id="5061"/>
    <lineage>
        <taxon>Eukaryota</taxon>
        <taxon>Fungi</taxon>
        <taxon>Dikarya</taxon>
        <taxon>Ascomycota</taxon>
        <taxon>Pezizomycotina</taxon>
        <taxon>Eurotiomycetes</taxon>
        <taxon>Eurotiomycetidae</taxon>
        <taxon>Eurotiales</taxon>
        <taxon>Aspergillaceae</taxon>
        <taxon>Aspergillus</taxon>
        <taxon>Aspergillus subgen. Circumdati</taxon>
    </lineage>
</organism>
<evidence type="ECO:0000259" key="3">
    <source>
        <dbReference type="PROSITE" id="PS51387"/>
    </source>
</evidence>
<comment type="caution">
    <text evidence="4">The sequence shown here is derived from an EMBL/GenBank/DDBJ whole genome shotgun (WGS) entry which is preliminary data.</text>
</comment>
<dbReference type="Pfam" id="PF08031">
    <property type="entry name" value="BBE"/>
    <property type="match status" value="1"/>
</dbReference>
<reference evidence="5" key="1">
    <citation type="journal article" date="2016" name="Genome Announc.">
        <title>Draft genome sequence of Aspergillus niger strain An76.</title>
        <authorList>
            <person name="Gong W."/>
            <person name="Cheng Z."/>
            <person name="Zhang H."/>
            <person name="Liu L."/>
            <person name="Gao P."/>
            <person name="Wang L."/>
        </authorList>
    </citation>
    <scope>NUCLEOTIDE SEQUENCE [LARGE SCALE GENOMIC DNA]</scope>
    <source>
        <strain evidence="5">An76</strain>
    </source>
</reference>
<dbReference type="Gene3D" id="3.90.180.10">
    <property type="entry name" value="Medium-chain alcohol dehydrogenases, catalytic domain"/>
    <property type="match status" value="1"/>
</dbReference>
<dbReference type="InterPro" id="IPR045010">
    <property type="entry name" value="MDR_fam"/>
</dbReference>
<dbReference type="InterPro" id="IPR006093">
    <property type="entry name" value="Oxy_OxRdtase_FAD_BS"/>
</dbReference>
<dbReference type="VEuPathDB" id="FungiDB:M747DRAFT_253174"/>
<dbReference type="Gene3D" id="3.40.462.20">
    <property type="match status" value="1"/>
</dbReference>
<dbReference type="VEuPathDB" id="FungiDB:ASPNIDRAFT2_1116307"/>
<dbReference type="GO" id="GO:0071949">
    <property type="term" value="F:FAD binding"/>
    <property type="evidence" value="ECO:0007669"/>
    <property type="project" value="InterPro"/>
</dbReference>
<dbReference type="InterPro" id="IPR011032">
    <property type="entry name" value="GroES-like_sf"/>
</dbReference>
<evidence type="ECO:0000313" key="5">
    <source>
        <dbReference type="Proteomes" id="UP000068243"/>
    </source>
</evidence>
<dbReference type="InterPro" id="IPR016166">
    <property type="entry name" value="FAD-bd_PCMH"/>
</dbReference>
<dbReference type="FunFam" id="3.40.50.720:FF:000121">
    <property type="entry name" value="Prostaglandin reductase 2"/>
    <property type="match status" value="1"/>
</dbReference>
<dbReference type="SMART" id="SM00829">
    <property type="entry name" value="PKS_ER"/>
    <property type="match status" value="1"/>
</dbReference>
<dbReference type="AlphaFoldDB" id="A0A100IR03"/>
<protein>
    <submittedName>
        <fullName evidence="4">Unnamed protein product</fullName>
    </submittedName>
</protein>
<name>A0A100IR03_ASPNG</name>
<dbReference type="VEuPathDB" id="FungiDB:ASPNIDRAFT2_42220"/>
<gene>
    <name evidence="4" type="ORF">ABL_08413</name>
</gene>
<dbReference type="Pfam" id="PF00107">
    <property type="entry name" value="ADH_zinc_N"/>
    <property type="match status" value="1"/>
</dbReference>
<accession>A0A100IR03</accession>
<dbReference type="GO" id="GO:0016628">
    <property type="term" value="F:oxidoreductase activity, acting on the CH-CH group of donors, NAD or NADP as acceptor"/>
    <property type="evidence" value="ECO:0007669"/>
    <property type="project" value="InterPro"/>
</dbReference>
<dbReference type="Gene3D" id="3.40.50.720">
    <property type="entry name" value="NAD(P)-binding Rossmann-like Domain"/>
    <property type="match status" value="1"/>
</dbReference>
<dbReference type="VEuPathDB" id="FungiDB:An12g07090"/>
<dbReference type="VEuPathDB" id="FungiDB:ATCC64974_35850"/>
<dbReference type="VEuPathDB" id="FungiDB:ATCC64974_24410"/>